<sequence>MPMRRILTLVGAIAVVMGLVWIGQGSGYFPYPAASFMIDQSPWIAYGAGLAILGLVLIVIARRTAR</sequence>
<comment type="caution">
    <text evidence="2">The sequence shown here is derived from an EMBL/GenBank/DDBJ whole genome shotgun (WGS) entry which is preliminary data.</text>
</comment>
<dbReference type="AlphaFoldDB" id="A0A6I7HR30"/>
<protein>
    <recommendedName>
        <fullName evidence="4">MYXO-CTERM domain-containing protein</fullName>
    </recommendedName>
</protein>
<organism evidence="2 3">
    <name type="scientific">Ciceribacter lividus</name>
    <dbReference type="NCBI Taxonomy" id="1197950"/>
    <lineage>
        <taxon>Bacteria</taxon>
        <taxon>Pseudomonadati</taxon>
        <taxon>Pseudomonadota</taxon>
        <taxon>Alphaproteobacteria</taxon>
        <taxon>Hyphomicrobiales</taxon>
        <taxon>Rhizobiaceae</taxon>
        <taxon>Ciceribacter</taxon>
    </lineage>
</organism>
<feature type="transmembrane region" description="Helical" evidence="1">
    <location>
        <begin position="43"/>
        <end position="61"/>
    </location>
</feature>
<accession>A0A6I7HR30</accession>
<keyword evidence="1" id="KW-1133">Transmembrane helix</keyword>
<dbReference type="Proteomes" id="UP000252582">
    <property type="component" value="Unassembled WGS sequence"/>
</dbReference>
<keyword evidence="1" id="KW-0472">Membrane</keyword>
<evidence type="ECO:0000313" key="3">
    <source>
        <dbReference type="Proteomes" id="UP000252582"/>
    </source>
</evidence>
<proteinExistence type="predicted"/>
<keyword evidence="1" id="KW-0812">Transmembrane</keyword>
<evidence type="ECO:0000256" key="1">
    <source>
        <dbReference type="SAM" id="Phobius"/>
    </source>
</evidence>
<keyword evidence="3" id="KW-1185">Reference proteome</keyword>
<evidence type="ECO:0000313" key="2">
    <source>
        <dbReference type="EMBL" id="RCW27540.1"/>
    </source>
</evidence>
<reference evidence="2 3" key="1">
    <citation type="submission" date="2018-07" db="EMBL/GenBank/DDBJ databases">
        <title>Genomic Encyclopedia of Type Strains, Phase IV (KMG-IV): sequencing the most valuable type-strain genomes for metagenomic binning, comparative biology and taxonomic classification.</title>
        <authorList>
            <person name="Goeker M."/>
        </authorList>
    </citation>
    <scope>NUCLEOTIDE SEQUENCE [LARGE SCALE GENOMIC DNA]</scope>
    <source>
        <strain evidence="2 3">DSM 25528</strain>
    </source>
</reference>
<name>A0A6I7HR30_9HYPH</name>
<feature type="transmembrane region" description="Helical" evidence="1">
    <location>
        <begin position="7"/>
        <end position="23"/>
    </location>
</feature>
<dbReference type="EMBL" id="QPIX01000002">
    <property type="protein sequence ID" value="RCW27540.1"/>
    <property type="molecule type" value="Genomic_DNA"/>
</dbReference>
<gene>
    <name evidence="2" type="ORF">DFR48_10223</name>
</gene>
<evidence type="ECO:0008006" key="4">
    <source>
        <dbReference type="Google" id="ProtNLM"/>
    </source>
</evidence>